<dbReference type="Proteomes" id="UP001314263">
    <property type="component" value="Unassembled WGS sequence"/>
</dbReference>
<reference evidence="3 4" key="1">
    <citation type="submission" date="2023-10" db="EMBL/GenBank/DDBJ databases">
        <authorList>
            <person name="Maclean D."/>
            <person name="Macfadyen A."/>
        </authorList>
    </citation>
    <scope>NUCLEOTIDE SEQUENCE [LARGE SCALE GENOMIC DNA]</scope>
</reference>
<evidence type="ECO:0000313" key="3">
    <source>
        <dbReference type="EMBL" id="CAK0783139.1"/>
    </source>
</evidence>
<name>A0AAV1IB24_9CHLO</name>
<keyword evidence="4" id="KW-1185">Reference proteome</keyword>
<feature type="compositionally biased region" description="Basic and acidic residues" evidence="1">
    <location>
        <begin position="320"/>
        <end position="329"/>
    </location>
</feature>
<evidence type="ECO:0000256" key="2">
    <source>
        <dbReference type="SAM" id="Phobius"/>
    </source>
</evidence>
<keyword evidence="2" id="KW-1133">Transmembrane helix</keyword>
<keyword evidence="2" id="KW-0812">Transmembrane</keyword>
<evidence type="ECO:0000313" key="4">
    <source>
        <dbReference type="Proteomes" id="UP001314263"/>
    </source>
</evidence>
<proteinExistence type="predicted"/>
<gene>
    <name evidence="3" type="ORF">CVIRNUC_006335</name>
</gene>
<feature type="compositionally biased region" description="Low complexity" evidence="1">
    <location>
        <begin position="270"/>
        <end position="290"/>
    </location>
</feature>
<feature type="compositionally biased region" description="Pro residues" evidence="1">
    <location>
        <begin position="259"/>
        <end position="269"/>
    </location>
</feature>
<feature type="region of interest" description="Disordered" evidence="1">
    <location>
        <begin position="193"/>
        <end position="217"/>
    </location>
</feature>
<dbReference type="AlphaFoldDB" id="A0AAV1IB24"/>
<evidence type="ECO:0000256" key="1">
    <source>
        <dbReference type="SAM" id="MobiDB-lite"/>
    </source>
</evidence>
<sequence length="407" mass="42322">MLSKAGHAPMHDMGRKLMQAHHCSGGDTVVGSANVSSSLFAMLFVGWLVGLAMGAGVALYMRTRQSRNRRAVTDPISPTAPKPVPSWAQNIRHGKTPSAAIRDEAVRTSGAEGPLGVGLVFQSINSEKGGGQLHSLAVHPHERWSSVDLKGEQQGAPAAKSAGLMIPLPLELPARPYSLEPLAVKVDATGDRAAKDRAAQPEAGNAGTIKAAWPGRRSERSLAGSSLYSSSHTDAMSIREAAAAQRGSAPAAGLGRPMGAPPKPPPLPPTGRAARPAAGAPRPNGRQAPPQALGAHSASSTQAREAAAPPQASAGPAADTLRRKQDEKSKAAAAVAPAYDLDDLDDEWKALLNELEDRLLQQGAQGMDATDRAVAIRTLIVSTAREAPEVALESALKQILRYRKAAA</sequence>
<feature type="compositionally biased region" description="Low complexity" evidence="1">
    <location>
        <begin position="241"/>
        <end position="258"/>
    </location>
</feature>
<accession>A0AAV1IB24</accession>
<feature type="transmembrane region" description="Helical" evidence="2">
    <location>
        <begin position="39"/>
        <end position="60"/>
    </location>
</feature>
<feature type="compositionally biased region" description="Low complexity" evidence="1">
    <location>
        <begin position="303"/>
        <end position="318"/>
    </location>
</feature>
<keyword evidence="2" id="KW-0472">Membrane</keyword>
<protein>
    <submittedName>
        <fullName evidence="3">Uncharacterized protein</fullName>
    </submittedName>
</protein>
<organism evidence="3 4">
    <name type="scientific">Coccomyxa viridis</name>
    <dbReference type="NCBI Taxonomy" id="1274662"/>
    <lineage>
        <taxon>Eukaryota</taxon>
        <taxon>Viridiplantae</taxon>
        <taxon>Chlorophyta</taxon>
        <taxon>core chlorophytes</taxon>
        <taxon>Trebouxiophyceae</taxon>
        <taxon>Trebouxiophyceae incertae sedis</taxon>
        <taxon>Coccomyxaceae</taxon>
        <taxon>Coccomyxa</taxon>
    </lineage>
</organism>
<comment type="caution">
    <text evidence="3">The sequence shown here is derived from an EMBL/GenBank/DDBJ whole genome shotgun (WGS) entry which is preliminary data.</text>
</comment>
<feature type="region of interest" description="Disordered" evidence="1">
    <location>
        <begin position="241"/>
        <end position="329"/>
    </location>
</feature>
<feature type="region of interest" description="Disordered" evidence="1">
    <location>
        <begin position="70"/>
        <end position="90"/>
    </location>
</feature>
<dbReference type="EMBL" id="CAUYUE010000008">
    <property type="protein sequence ID" value="CAK0783139.1"/>
    <property type="molecule type" value="Genomic_DNA"/>
</dbReference>